<gene>
    <name evidence="1" type="ORF">EA58_07305</name>
</gene>
<dbReference type="EMBL" id="JMIB01000010">
    <property type="protein sequence ID" value="KDM92290.1"/>
    <property type="molecule type" value="Genomic_DNA"/>
</dbReference>
<dbReference type="Proteomes" id="UP000027192">
    <property type="component" value="Unassembled WGS sequence"/>
</dbReference>
<organism evidence="1 2">
    <name type="scientific">Photobacterium galatheae</name>
    <dbReference type="NCBI Taxonomy" id="1654360"/>
    <lineage>
        <taxon>Bacteria</taxon>
        <taxon>Pseudomonadati</taxon>
        <taxon>Pseudomonadota</taxon>
        <taxon>Gammaproteobacteria</taxon>
        <taxon>Vibrionales</taxon>
        <taxon>Vibrionaceae</taxon>
        <taxon>Photobacterium</taxon>
    </lineage>
</organism>
<keyword evidence="2" id="KW-1185">Reference proteome</keyword>
<dbReference type="AlphaFoldDB" id="A0A066RPA3"/>
<comment type="caution">
    <text evidence="1">The sequence shown here is derived from an EMBL/GenBank/DDBJ whole genome shotgun (WGS) entry which is preliminary data.</text>
</comment>
<sequence length="277" mass="31379">MEHNFRAGYPSIIFSRLQAFFDMEYPTMSQTIFIKLPGLRFLFWPTLFFTMAASSQANSVLPVSSSKLALLSSQQPIYNPQVPIEKKTGRIAREELRSGVMDSRRTINVDEYLARKNQKQVVVPPNRYRVVGNIRIARPFGNWYEGYGQYRTDEEATKWLAFTAIHFELLDKLSETQQRRLEQAQIQATTISVGTSVQWQDGNASGAVTVTREGTSTSGRYCREFRQEVTVNRETAQTSVNQAKNVHNTKTSPAETMQAMGTACKLQNGNWEVVTTG</sequence>
<reference evidence="1 2" key="1">
    <citation type="submission" date="2014-04" db="EMBL/GenBank/DDBJ databases">
        <title>Draft genome sequence of Photobacterium halotolerans S2753: a solonamide, ngercheumicin and holomycin producer.</title>
        <authorList>
            <person name="Machado H.R."/>
            <person name="Gram L."/>
        </authorList>
    </citation>
    <scope>NUCLEOTIDE SEQUENCE [LARGE SCALE GENOMIC DNA]</scope>
    <source>
        <strain evidence="1 2">S2753</strain>
    </source>
</reference>
<protein>
    <submittedName>
        <fullName evidence="1">Uncharacterized protein</fullName>
    </submittedName>
</protein>
<accession>A0A066RPA3</accession>
<name>A0A066RPA3_9GAMM</name>
<proteinExistence type="predicted"/>
<evidence type="ECO:0000313" key="1">
    <source>
        <dbReference type="EMBL" id="KDM92290.1"/>
    </source>
</evidence>
<evidence type="ECO:0000313" key="2">
    <source>
        <dbReference type="Proteomes" id="UP000027192"/>
    </source>
</evidence>